<dbReference type="OMA" id="AFLCVSY"/>
<sequence>MSNTRKDSQTPVTPLQNDEEWELVPPDGGWGWLILGGTLLINMLIPGTIKSFGVLFVEFIEVFETTPVIASWIPALCYFLYCSTGPLTTYLSIKTSYRTVTIAGGLFAAFGMILSCFATSIIYLYFSFGVMVGFGAGLSFPPGIYLVTNYFVKYRGFANGLAISGSAIGSIIFPPFIRFLLEKYGYRGSVLIMGGLTFNVIVGALVYHPVSQHMKRVRVRKDPAIESKLNGADEKSVVDVSPTSPERNGDTVIMMKSNSKVDQESEQPLLTASEHRKLSSGTGFKKSLVNLDSVPSVRKVSSSSYAGRMYNIGSSGQINRKISTYATPMSVGSTGQMSRNYSVASNMSGSSFRYVSTAFHGSTLVGLHPEYSSNLNMKKTKQTSWFSCCTKSPEKTKKEITEEKPSVIKTLLSNPMFIIILISNATNAIGYVNFTILVPTYAISMGFDKSKASYLLSIIASTDLVGRIGGAALSDILKVDKRIYFVGGYLMSGIALVTLPLAMSYTNVGILCAMFGLASGTYVGITTVIMVDMLGEEMLASSYGTSLFVNGILQLIGPPICGVLFQQLNAYAPIISGLGVTLIIGAAVWGLVPFIKQK</sequence>
<feature type="domain" description="Major facilitator superfamily (MFS) profile" evidence="3">
    <location>
        <begin position="416"/>
        <end position="598"/>
    </location>
</feature>
<dbReference type="GeneID" id="106662876"/>
<dbReference type="Gene3D" id="1.20.1250.20">
    <property type="entry name" value="MFS general substrate transporter like domains"/>
    <property type="match status" value="2"/>
</dbReference>
<feature type="transmembrane region" description="Helical" evidence="2">
    <location>
        <begin position="508"/>
        <end position="531"/>
    </location>
</feature>
<dbReference type="InterPro" id="IPR020846">
    <property type="entry name" value="MFS_dom"/>
</dbReference>
<dbReference type="CTD" id="35499"/>
<dbReference type="GO" id="GO:0016020">
    <property type="term" value="C:membrane"/>
    <property type="evidence" value="ECO:0007669"/>
    <property type="project" value="UniProtKB-SubCell"/>
</dbReference>
<protein>
    <recommendedName>
        <fullName evidence="3">Major facilitator superfamily (MFS) profile domain-containing protein</fullName>
    </recommendedName>
</protein>
<dbReference type="FunFam" id="1.20.1250.20:FF:000320">
    <property type="entry name" value="Monocarboxylate transporter"/>
    <property type="match status" value="1"/>
</dbReference>
<feature type="transmembrane region" description="Helical" evidence="2">
    <location>
        <begin position="69"/>
        <end position="93"/>
    </location>
</feature>
<dbReference type="GO" id="GO:0008028">
    <property type="term" value="F:monocarboxylic acid transmembrane transporter activity"/>
    <property type="evidence" value="ECO:0007669"/>
    <property type="project" value="TreeGrafter"/>
</dbReference>
<evidence type="ECO:0000313" key="5">
    <source>
        <dbReference type="Proteomes" id="UP000494040"/>
    </source>
</evidence>
<dbReference type="PROSITE" id="PS50850">
    <property type="entry name" value="MFS"/>
    <property type="match status" value="1"/>
</dbReference>
<comment type="subcellular location">
    <subcellularLocation>
        <location evidence="1">Membrane</location>
        <topology evidence="1">Multi-pass membrane protein</topology>
    </subcellularLocation>
</comment>
<dbReference type="Pfam" id="PF07690">
    <property type="entry name" value="MFS_1"/>
    <property type="match status" value="2"/>
</dbReference>
<feature type="transmembrane region" description="Helical" evidence="2">
    <location>
        <begin position="571"/>
        <end position="592"/>
    </location>
</feature>
<feature type="transmembrane region" description="Helical" evidence="2">
    <location>
        <begin position="132"/>
        <end position="152"/>
    </location>
</feature>
<feature type="transmembrane region" description="Helical" evidence="2">
    <location>
        <begin position="30"/>
        <end position="49"/>
    </location>
</feature>
<organism evidence="4 5">
    <name type="scientific">Cimex lectularius</name>
    <name type="common">Bed bug</name>
    <name type="synonym">Acanthia lectularia</name>
    <dbReference type="NCBI Taxonomy" id="79782"/>
    <lineage>
        <taxon>Eukaryota</taxon>
        <taxon>Metazoa</taxon>
        <taxon>Ecdysozoa</taxon>
        <taxon>Arthropoda</taxon>
        <taxon>Hexapoda</taxon>
        <taxon>Insecta</taxon>
        <taxon>Pterygota</taxon>
        <taxon>Neoptera</taxon>
        <taxon>Paraneoptera</taxon>
        <taxon>Hemiptera</taxon>
        <taxon>Heteroptera</taxon>
        <taxon>Panheteroptera</taxon>
        <taxon>Cimicomorpha</taxon>
        <taxon>Cimicidae</taxon>
        <taxon>Cimex</taxon>
    </lineage>
</organism>
<dbReference type="KEGG" id="clec:106662876"/>
<feature type="transmembrane region" description="Helical" evidence="2">
    <location>
        <begin position="483"/>
        <end position="502"/>
    </location>
</feature>
<keyword evidence="2" id="KW-1133">Transmembrane helix</keyword>
<feature type="transmembrane region" description="Helical" evidence="2">
    <location>
        <begin position="543"/>
        <end position="565"/>
    </location>
</feature>
<keyword evidence="5" id="KW-1185">Reference proteome</keyword>
<dbReference type="AlphaFoldDB" id="A0A8I6RCU4"/>
<dbReference type="PANTHER" id="PTHR11360:SF293">
    <property type="entry name" value="HERMES, ISOFORM A"/>
    <property type="match status" value="1"/>
</dbReference>
<evidence type="ECO:0000256" key="2">
    <source>
        <dbReference type="SAM" id="Phobius"/>
    </source>
</evidence>
<dbReference type="Proteomes" id="UP000494040">
    <property type="component" value="Unassembled WGS sequence"/>
</dbReference>
<feature type="transmembrane region" description="Helical" evidence="2">
    <location>
        <begin position="189"/>
        <end position="210"/>
    </location>
</feature>
<evidence type="ECO:0000313" key="4">
    <source>
        <dbReference type="EnsemblMetazoa" id="XP_014242795.1"/>
    </source>
</evidence>
<feature type="transmembrane region" description="Helical" evidence="2">
    <location>
        <begin position="159"/>
        <end position="177"/>
    </location>
</feature>
<evidence type="ECO:0000256" key="1">
    <source>
        <dbReference type="ARBA" id="ARBA00004141"/>
    </source>
</evidence>
<name>A0A8I6RCU4_CIMLE</name>
<feature type="transmembrane region" description="Helical" evidence="2">
    <location>
        <begin position="416"/>
        <end position="442"/>
    </location>
</feature>
<dbReference type="InterPro" id="IPR011701">
    <property type="entry name" value="MFS"/>
</dbReference>
<dbReference type="PANTHER" id="PTHR11360">
    <property type="entry name" value="MONOCARBOXYLATE TRANSPORTER"/>
    <property type="match status" value="1"/>
</dbReference>
<feature type="transmembrane region" description="Helical" evidence="2">
    <location>
        <begin position="454"/>
        <end position="476"/>
    </location>
</feature>
<feature type="transmembrane region" description="Helical" evidence="2">
    <location>
        <begin position="105"/>
        <end position="126"/>
    </location>
</feature>
<dbReference type="InterPro" id="IPR036259">
    <property type="entry name" value="MFS_trans_sf"/>
</dbReference>
<keyword evidence="2" id="KW-0812">Transmembrane</keyword>
<proteinExistence type="predicted"/>
<keyword evidence="2" id="KW-0472">Membrane</keyword>
<dbReference type="RefSeq" id="XP_014242795.1">
    <property type="nucleotide sequence ID" value="XM_014387309.2"/>
</dbReference>
<reference evidence="4" key="1">
    <citation type="submission" date="2022-01" db="UniProtKB">
        <authorList>
            <consortium name="EnsemblMetazoa"/>
        </authorList>
    </citation>
    <scope>IDENTIFICATION</scope>
</reference>
<dbReference type="InterPro" id="IPR050327">
    <property type="entry name" value="Proton-linked_MCT"/>
</dbReference>
<dbReference type="OrthoDB" id="6499973at2759"/>
<evidence type="ECO:0000259" key="3">
    <source>
        <dbReference type="PROSITE" id="PS50850"/>
    </source>
</evidence>
<dbReference type="SUPFAM" id="SSF103473">
    <property type="entry name" value="MFS general substrate transporter"/>
    <property type="match status" value="1"/>
</dbReference>
<dbReference type="EnsemblMetazoa" id="XM_014387309.2">
    <property type="protein sequence ID" value="XP_014242795.1"/>
    <property type="gene ID" value="LOC106662876"/>
</dbReference>
<accession>A0A8I6RCU4</accession>